<dbReference type="OrthoDB" id="65630at2"/>
<dbReference type="RefSeq" id="WP_084051291.1">
    <property type="nucleotide sequence ID" value="NZ_FWWU01000011.1"/>
</dbReference>
<reference evidence="1 2" key="1">
    <citation type="submission" date="2017-04" db="EMBL/GenBank/DDBJ databases">
        <authorList>
            <person name="Afonso C.L."/>
            <person name="Miller P.J."/>
            <person name="Scott M.A."/>
            <person name="Spackman E."/>
            <person name="Goraichik I."/>
            <person name="Dimitrov K.M."/>
            <person name="Suarez D.L."/>
            <person name="Swayne D.E."/>
        </authorList>
    </citation>
    <scope>NUCLEOTIDE SEQUENCE [LARGE SCALE GENOMIC DNA]</scope>
    <source>
        <strain evidence="1 2">KR-140</strain>
    </source>
</reference>
<keyword evidence="2" id="KW-1185">Reference proteome</keyword>
<dbReference type="Proteomes" id="UP000192582">
    <property type="component" value="Unassembled WGS sequence"/>
</dbReference>
<name>A0A1W1VVY8_9DEIO</name>
<organism evidence="1 2">
    <name type="scientific">Deinococcus hopiensis KR-140</name>
    <dbReference type="NCBI Taxonomy" id="695939"/>
    <lineage>
        <taxon>Bacteria</taxon>
        <taxon>Thermotogati</taxon>
        <taxon>Deinococcota</taxon>
        <taxon>Deinococci</taxon>
        <taxon>Deinococcales</taxon>
        <taxon>Deinococcaceae</taxon>
        <taxon>Deinococcus</taxon>
    </lineage>
</organism>
<protein>
    <submittedName>
        <fullName evidence="1">Uncharacterized protein</fullName>
    </submittedName>
</protein>
<dbReference type="AlphaFoldDB" id="A0A1W1VVY8"/>
<dbReference type="EMBL" id="FWWU01000011">
    <property type="protein sequence ID" value="SMB97410.1"/>
    <property type="molecule type" value="Genomic_DNA"/>
</dbReference>
<sequence>MKYPVAAGGSLLGARPDIGVMRGPRQTGDRTLREGRPFATYNGAFHDKYNDDQFEKYLEQLFPYAKQCFFVAVQDERDWATTFFWAHAPDLGHWPFPLAYVAQTGCAPDHVSWGQIKALFLAGKDNWREGPAGTQLIRQAKKASGCTWGA</sequence>
<gene>
    <name evidence="1" type="ORF">SAMN00790413_05931</name>
</gene>
<proteinExistence type="predicted"/>
<evidence type="ECO:0000313" key="2">
    <source>
        <dbReference type="Proteomes" id="UP000192582"/>
    </source>
</evidence>
<evidence type="ECO:0000313" key="1">
    <source>
        <dbReference type="EMBL" id="SMB97410.1"/>
    </source>
</evidence>
<accession>A0A1W1VVY8</accession>
<dbReference type="STRING" id="695939.SAMN00790413_05931"/>